<sequence>MKRTFSIILCLLLFFILSSFSFVETEGLSVGAFPKGHSLKLTKVWQENTNLERLFLFPEQSFNVGEAVNSVEQISKLPPATIQKLVDKNVKIKLFTGRLTDDPHTMHLRGVKPRGYTNNQTTWDDVPGMGGNRIVFVKIGATESGNGHGSINLELHELAHTIDTFAYNGIRDNNLFLIIWEQEVSGLFPDKAYYSTYPEEYFAETYAMFYANSVSNKVLKEKAPRTYSFIKQLN</sequence>
<organism evidence="4 5">
    <name type="scientific">Peribacillus huizhouensis</name>
    <dbReference type="NCBI Taxonomy" id="1501239"/>
    <lineage>
        <taxon>Bacteria</taxon>
        <taxon>Bacillati</taxon>
        <taxon>Bacillota</taxon>
        <taxon>Bacilli</taxon>
        <taxon>Bacillales</taxon>
        <taxon>Bacillaceae</taxon>
        <taxon>Peribacillus</taxon>
    </lineage>
</organism>
<accession>A0ABR6CRR6</accession>
<dbReference type="InterPro" id="IPR024079">
    <property type="entry name" value="MetalloPept_cat_dom_sf"/>
</dbReference>
<dbReference type="RefSeq" id="WP_182503114.1">
    <property type="nucleotide sequence ID" value="NZ_JACJHX010000009.1"/>
</dbReference>
<protein>
    <recommendedName>
        <fullName evidence="3">ATLF-like domain-containing protein</fullName>
    </recommendedName>
</protein>
<dbReference type="InterPro" id="IPR047568">
    <property type="entry name" value="ATLF-like_dom"/>
</dbReference>
<keyword evidence="5" id="KW-1185">Reference proteome</keyword>
<dbReference type="InterPro" id="IPR014781">
    <property type="entry name" value="Anthrax_toxin_lethal/edema_N/C"/>
</dbReference>
<evidence type="ECO:0000313" key="4">
    <source>
        <dbReference type="EMBL" id="MBA9027715.1"/>
    </source>
</evidence>
<dbReference type="PROSITE" id="PS51995">
    <property type="entry name" value="ATLF"/>
    <property type="match status" value="1"/>
</dbReference>
<dbReference type="Pfam" id="PF07737">
    <property type="entry name" value="ATLF"/>
    <property type="match status" value="1"/>
</dbReference>
<comment type="caution">
    <text evidence="4">The sequence shown here is derived from an EMBL/GenBank/DDBJ whole genome shotgun (WGS) entry which is preliminary data.</text>
</comment>
<reference evidence="4 5" key="1">
    <citation type="submission" date="2020-08" db="EMBL/GenBank/DDBJ databases">
        <title>Genomic Encyclopedia of Type Strains, Phase IV (KMG-IV): sequencing the most valuable type-strain genomes for metagenomic binning, comparative biology and taxonomic classification.</title>
        <authorList>
            <person name="Goeker M."/>
        </authorList>
    </citation>
    <scope>NUCLEOTIDE SEQUENCE [LARGE SCALE GENOMIC DNA]</scope>
    <source>
        <strain evidence="4 5">DSM 105481</strain>
    </source>
</reference>
<dbReference type="Proteomes" id="UP000626697">
    <property type="component" value="Unassembled WGS sequence"/>
</dbReference>
<evidence type="ECO:0000256" key="1">
    <source>
        <dbReference type="ARBA" id="ARBA00004613"/>
    </source>
</evidence>
<evidence type="ECO:0000256" key="2">
    <source>
        <dbReference type="ARBA" id="ARBA00022525"/>
    </source>
</evidence>
<comment type="subcellular location">
    <subcellularLocation>
        <location evidence="1">Secreted</location>
    </subcellularLocation>
</comment>
<dbReference type="CDD" id="cd20183">
    <property type="entry name" value="M34_PPEP"/>
    <property type="match status" value="1"/>
</dbReference>
<evidence type="ECO:0000313" key="5">
    <source>
        <dbReference type="Proteomes" id="UP000626697"/>
    </source>
</evidence>
<gene>
    <name evidence="4" type="ORF">HNP81_003006</name>
</gene>
<evidence type="ECO:0000259" key="3">
    <source>
        <dbReference type="PROSITE" id="PS51995"/>
    </source>
</evidence>
<feature type="domain" description="ATLF-like" evidence="3">
    <location>
        <begin position="48"/>
        <end position="234"/>
    </location>
</feature>
<proteinExistence type="predicted"/>
<dbReference type="Gene3D" id="3.40.390.10">
    <property type="entry name" value="Collagenase (Catalytic Domain)"/>
    <property type="match status" value="1"/>
</dbReference>
<name>A0ABR6CRR6_9BACI</name>
<dbReference type="SUPFAM" id="SSF55486">
    <property type="entry name" value="Metalloproteases ('zincins'), catalytic domain"/>
    <property type="match status" value="1"/>
</dbReference>
<dbReference type="EMBL" id="JACJHX010000009">
    <property type="protein sequence ID" value="MBA9027715.1"/>
    <property type="molecule type" value="Genomic_DNA"/>
</dbReference>
<keyword evidence="2" id="KW-0964">Secreted</keyword>